<dbReference type="PANTHER" id="PTHR44846">
    <property type="entry name" value="MANNOSYL-D-GLYCERATE TRANSPORT/METABOLISM SYSTEM REPRESSOR MNGR-RELATED"/>
    <property type="match status" value="1"/>
</dbReference>
<dbReference type="Pfam" id="PF07702">
    <property type="entry name" value="UTRA"/>
    <property type="match status" value="1"/>
</dbReference>
<keyword evidence="1" id="KW-0805">Transcription regulation</keyword>
<dbReference type="Pfam" id="PF00392">
    <property type="entry name" value="GntR"/>
    <property type="match status" value="1"/>
</dbReference>
<dbReference type="GO" id="GO:0045892">
    <property type="term" value="P:negative regulation of DNA-templated transcription"/>
    <property type="evidence" value="ECO:0007669"/>
    <property type="project" value="TreeGrafter"/>
</dbReference>
<dbReference type="SMART" id="SM00866">
    <property type="entry name" value="UTRA"/>
    <property type="match status" value="1"/>
</dbReference>
<dbReference type="InterPro" id="IPR036388">
    <property type="entry name" value="WH-like_DNA-bd_sf"/>
</dbReference>
<accession>A0A7G9G0Q8</accession>
<dbReference type="RefSeq" id="WP_249300719.1">
    <property type="nucleotide sequence ID" value="NZ_CP060634.1"/>
</dbReference>
<dbReference type="FunFam" id="1.10.10.10:FF:000079">
    <property type="entry name" value="GntR family transcriptional regulator"/>
    <property type="match status" value="1"/>
</dbReference>
<proteinExistence type="predicted"/>
<dbReference type="PROSITE" id="PS50949">
    <property type="entry name" value="HTH_GNTR"/>
    <property type="match status" value="1"/>
</dbReference>
<organism evidence="5 6">
    <name type="scientific">Qiania dongpingensis</name>
    <dbReference type="NCBI Taxonomy" id="2763669"/>
    <lineage>
        <taxon>Bacteria</taxon>
        <taxon>Bacillati</taxon>
        <taxon>Bacillota</taxon>
        <taxon>Clostridia</taxon>
        <taxon>Lachnospirales</taxon>
        <taxon>Lachnospiraceae</taxon>
        <taxon>Qiania</taxon>
    </lineage>
</organism>
<name>A0A7G9G0Q8_9FIRM</name>
<dbReference type="AlphaFoldDB" id="A0A7G9G0Q8"/>
<dbReference type="PANTHER" id="PTHR44846:SF1">
    <property type="entry name" value="MANNOSYL-D-GLYCERATE TRANSPORT_METABOLISM SYSTEM REPRESSOR MNGR-RELATED"/>
    <property type="match status" value="1"/>
</dbReference>
<dbReference type="InterPro" id="IPR036390">
    <property type="entry name" value="WH_DNA-bd_sf"/>
</dbReference>
<dbReference type="SUPFAM" id="SSF46785">
    <property type="entry name" value="Winged helix' DNA-binding domain"/>
    <property type="match status" value="1"/>
</dbReference>
<evidence type="ECO:0000313" key="5">
    <source>
        <dbReference type="EMBL" id="QNM04390.1"/>
    </source>
</evidence>
<reference evidence="5 6" key="1">
    <citation type="submission" date="2020-08" db="EMBL/GenBank/DDBJ databases">
        <authorList>
            <person name="Liu C."/>
            <person name="Sun Q."/>
        </authorList>
    </citation>
    <scope>NUCLEOTIDE SEQUENCE [LARGE SCALE GENOMIC DNA]</scope>
    <source>
        <strain evidence="5 6">NSJ-38</strain>
    </source>
</reference>
<evidence type="ECO:0000256" key="3">
    <source>
        <dbReference type="ARBA" id="ARBA00023163"/>
    </source>
</evidence>
<dbReference type="Gene3D" id="1.10.10.10">
    <property type="entry name" value="Winged helix-like DNA-binding domain superfamily/Winged helix DNA-binding domain"/>
    <property type="match status" value="1"/>
</dbReference>
<evidence type="ECO:0000256" key="2">
    <source>
        <dbReference type="ARBA" id="ARBA00023125"/>
    </source>
</evidence>
<keyword evidence="6" id="KW-1185">Reference proteome</keyword>
<dbReference type="InterPro" id="IPR000524">
    <property type="entry name" value="Tscrpt_reg_HTH_GntR"/>
</dbReference>
<protein>
    <submittedName>
        <fullName evidence="5">GntR family transcriptional regulator</fullName>
    </submittedName>
</protein>
<dbReference type="SUPFAM" id="SSF64288">
    <property type="entry name" value="Chorismate lyase-like"/>
    <property type="match status" value="1"/>
</dbReference>
<dbReference type="KEGG" id="qdo:H9Q78_07760"/>
<dbReference type="InterPro" id="IPR050679">
    <property type="entry name" value="Bact_HTH_transcr_reg"/>
</dbReference>
<dbReference type="InterPro" id="IPR028978">
    <property type="entry name" value="Chorismate_lyase_/UTRA_dom_sf"/>
</dbReference>
<evidence type="ECO:0000256" key="1">
    <source>
        <dbReference type="ARBA" id="ARBA00023015"/>
    </source>
</evidence>
<evidence type="ECO:0000259" key="4">
    <source>
        <dbReference type="PROSITE" id="PS50949"/>
    </source>
</evidence>
<dbReference type="SMART" id="SM00345">
    <property type="entry name" value="HTH_GNTR"/>
    <property type="match status" value="1"/>
</dbReference>
<dbReference type="Gene3D" id="3.40.1410.10">
    <property type="entry name" value="Chorismate lyase-like"/>
    <property type="match status" value="1"/>
</dbReference>
<sequence length="253" mass="29089">MIFANYNLDRSTPIPLYYQLKGFLLQEIQNGTYPVGSCIPTELELRDRFHISRTTIRQAITELVQEGWLERRTSKGTFVTNPRGKQIPGYIRSFEPFYQQVKKTGKTARTELLDLKIIASTEEQAAWLDLEPGEKLIYLSRRRFADTTPLVTIQNYMPYSLCGFILSHDFEKESLYEILSQKPETTPYLVRNIISADKATPEDEKLLNLACGSPVLGFCTISRTQGDVLIDYAFSRYHGGLNKYEVEVRQEPL</sequence>
<evidence type="ECO:0000313" key="6">
    <source>
        <dbReference type="Proteomes" id="UP000515823"/>
    </source>
</evidence>
<dbReference type="PRINTS" id="PR00035">
    <property type="entry name" value="HTHGNTR"/>
</dbReference>
<dbReference type="InterPro" id="IPR011663">
    <property type="entry name" value="UTRA"/>
</dbReference>
<dbReference type="GO" id="GO:0003700">
    <property type="term" value="F:DNA-binding transcription factor activity"/>
    <property type="evidence" value="ECO:0007669"/>
    <property type="project" value="InterPro"/>
</dbReference>
<feature type="domain" description="HTH gntR-type" evidence="4">
    <location>
        <begin position="14"/>
        <end position="82"/>
    </location>
</feature>
<gene>
    <name evidence="5" type="ORF">H9Q78_07760</name>
</gene>
<dbReference type="GO" id="GO:0003677">
    <property type="term" value="F:DNA binding"/>
    <property type="evidence" value="ECO:0007669"/>
    <property type="project" value="UniProtKB-KW"/>
</dbReference>
<dbReference type="Proteomes" id="UP000515823">
    <property type="component" value="Chromosome"/>
</dbReference>
<keyword evidence="3" id="KW-0804">Transcription</keyword>
<dbReference type="CDD" id="cd07377">
    <property type="entry name" value="WHTH_GntR"/>
    <property type="match status" value="1"/>
</dbReference>
<keyword evidence="2" id="KW-0238">DNA-binding</keyword>
<dbReference type="EMBL" id="CP060634">
    <property type="protein sequence ID" value="QNM04390.1"/>
    <property type="molecule type" value="Genomic_DNA"/>
</dbReference>